<evidence type="ECO:0000313" key="8">
    <source>
        <dbReference type="Proteomes" id="UP000622860"/>
    </source>
</evidence>
<protein>
    <recommendedName>
        <fullName evidence="5 6">Dephospho-CoA kinase</fullName>
        <ecNumber evidence="5 6">2.7.1.24</ecNumber>
    </recommendedName>
    <alternativeName>
        <fullName evidence="5">Dephosphocoenzyme A kinase</fullName>
    </alternativeName>
</protein>
<comment type="similarity">
    <text evidence="1 5">Belongs to the CoaE family.</text>
</comment>
<dbReference type="Gene3D" id="3.40.50.300">
    <property type="entry name" value="P-loop containing nucleotide triphosphate hydrolases"/>
    <property type="match status" value="1"/>
</dbReference>
<reference evidence="7" key="1">
    <citation type="journal article" date="2014" name="Int. J. Syst. Evol. Microbiol.">
        <title>Complete genome sequence of Corynebacterium casei LMG S-19264T (=DSM 44701T), isolated from a smear-ripened cheese.</title>
        <authorList>
            <consortium name="US DOE Joint Genome Institute (JGI-PGF)"/>
            <person name="Walter F."/>
            <person name="Albersmeier A."/>
            <person name="Kalinowski J."/>
            <person name="Ruckert C."/>
        </authorList>
    </citation>
    <scope>NUCLEOTIDE SEQUENCE</scope>
    <source>
        <strain evidence="7">CGMCC 1.12754</strain>
    </source>
</reference>
<dbReference type="AlphaFoldDB" id="A0A917GZL7"/>
<accession>A0A917GZL7</accession>
<evidence type="ECO:0000256" key="6">
    <source>
        <dbReference type="NCBIfam" id="TIGR00152"/>
    </source>
</evidence>
<dbReference type="CDD" id="cd02022">
    <property type="entry name" value="DPCK"/>
    <property type="match status" value="1"/>
</dbReference>
<comment type="function">
    <text evidence="5">Catalyzes the phosphorylation of the 3'-hydroxyl group of dephosphocoenzyme A to form coenzyme A.</text>
</comment>
<evidence type="ECO:0000256" key="5">
    <source>
        <dbReference type="HAMAP-Rule" id="MF_00376"/>
    </source>
</evidence>
<dbReference type="HAMAP" id="MF_00376">
    <property type="entry name" value="Dephospho_CoA_kinase"/>
    <property type="match status" value="1"/>
</dbReference>
<evidence type="ECO:0000256" key="4">
    <source>
        <dbReference type="ARBA" id="ARBA00022993"/>
    </source>
</evidence>
<feature type="binding site" evidence="5">
    <location>
        <begin position="12"/>
        <end position="17"/>
    </location>
    <ligand>
        <name>ATP</name>
        <dbReference type="ChEBI" id="CHEBI:30616"/>
    </ligand>
</feature>
<reference evidence="7" key="2">
    <citation type="submission" date="2020-09" db="EMBL/GenBank/DDBJ databases">
        <authorList>
            <person name="Sun Q."/>
            <person name="Zhou Y."/>
        </authorList>
    </citation>
    <scope>NUCLEOTIDE SEQUENCE</scope>
    <source>
        <strain evidence="7">CGMCC 1.12754</strain>
    </source>
</reference>
<keyword evidence="3 5" id="KW-0067">ATP-binding</keyword>
<evidence type="ECO:0000256" key="2">
    <source>
        <dbReference type="ARBA" id="ARBA00022741"/>
    </source>
</evidence>
<dbReference type="PANTHER" id="PTHR10695">
    <property type="entry name" value="DEPHOSPHO-COA KINASE-RELATED"/>
    <property type="match status" value="1"/>
</dbReference>
<dbReference type="GO" id="GO:0005737">
    <property type="term" value="C:cytoplasm"/>
    <property type="evidence" value="ECO:0007669"/>
    <property type="project" value="UniProtKB-SubCell"/>
</dbReference>
<dbReference type="RefSeq" id="WP_188453439.1">
    <property type="nucleotide sequence ID" value="NZ_BMFR01000001.1"/>
</dbReference>
<dbReference type="PROSITE" id="PS51219">
    <property type="entry name" value="DPCK"/>
    <property type="match status" value="1"/>
</dbReference>
<dbReference type="EMBL" id="BMFR01000001">
    <property type="protein sequence ID" value="GGG61913.1"/>
    <property type="molecule type" value="Genomic_DNA"/>
</dbReference>
<evidence type="ECO:0000256" key="1">
    <source>
        <dbReference type="ARBA" id="ARBA00009018"/>
    </source>
</evidence>
<dbReference type="GO" id="GO:0004140">
    <property type="term" value="F:dephospho-CoA kinase activity"/>
    <property type="evidence" value="ECO:0007669"/>
    <property type="project" value="UniProtKB-UniRule"/>
</dbReference>
<name>A0A917GZL7_9BACI</name>
<evidence type="ECO:0000313" key="7">
    <source>
        <dbReference type="EMBL" id="GGG61913.1"/>
    </source>
</evidence>
<sequence>MALIIGLTGSIASGKSTVSLMFDDYNIPVVDADKISREVVAPGEKAYDQIIKTFGQQVLRKDKSIDRKMLGEIIFADDAKRNQLNEIVHPAVREKMLKRRDAYAESGAKCVVLDIPLLFESKLTHFVDKTLVVYVDEAVQLKRLMERDGYTENEAIKRIKAQIPVREKAEMADAIIDNNGTKYHSYEQLERLLKDWNVI</sequence>
<keyword evidence="2 5" id="KW-0547">Nucleotide-binding</keyword>
<comment type="caution">
    <text evidence="7">The sequence shown here is derived from an EMBL/GenBank/DDBJ whole genome shotgun (WGS) entry which is preliminary data.</text>
</comment>
<dbReference type="GO" id="GO:0005524">
    <property type="term" value="F:ATP binding"/>
    <property type="evidence" value="ECO:0007669"/>
    <property type="project" value="UniProtKB-UniRule"/>
</dbReference>
<comment type="catalytic activity">
    <reaction evidence="5">
        <text>3'-dephospho-CoA + ATP = ADP + CoA + H(+)</text>
        <dbReference type="Rhea" id="RHEA:18245"/>
        <dbReference type="ChEBI" id="CHEBI:15378"/>
        <dbReference type="ChEBI" id="CHEBI:30616"/>
        <dbReference type="ChEBI" id="CHEBI:57287"/>
        <dbReference type="ChEBI" id="CHEBI:57328"/>
        <dbReference type="ChEBI" id="CHEBI:456216"/>
        <dbReference type="EC" id="2.7.1.24"/>
    </reaction>
</comment>
<keyword evidence="5" id="KW-0808">Transferase</keyword>
<comment type="subcellular location">
    <subcellularLocation>
        <location evidence="5">Cytoplasm</location>
    </subcellularLocation>
</comment>
<dbReference type="Pfam" id="PF01121">
    <property type="entry name" value="CoaE"/>
    <property type="match status" value="1"/>
</dbReference>
<dbReference type="NCBIfam" id="TIGR00152">
    <property type="entry name" value="dephospho-CoA kinase"/>
    <property type="match status" value="1"/>
</dbReference>
<organism evidence="7 8">
    <name type="scientific">Virgibacillus oceani</name>
    <dbReference type="NCBI Taxonomy" id="1479511"/>
    <lineage>
        <taxon>Bacteria</taxon>
        <taxon>Bacillati</taxon>
        <taxon>Bacillota</taxon>
        <taxon>Bacilli</taxon>
        <taxon>Bacillales</taxon>
        <taxon>Bacillaceae</taxon>
        <taxon>Virgibacillus</taxon>
    </lineage>
</organism>
<evidence type="ECO:0000256" key="3">
    <source>
        <dbReference type="ARBA" id="ARBA00022840"/>
    </source>
</evidence>
<keyword evidence="5 7" id="KW-0418">Kinase</keyword>
<proteinExistence type="inferred from homology"/>
<comment type="pathway">
    <text evidence="5">Cofactor biosynthesis; coenzyme A biosynthesis; CoA from (R)-pantothenate: step 5/5.</text>
</comment>
<keyword evidence="4 5" id="KW-0173">Coenzyme A biosynthesis</keyword>
<dbReference type="PANTHER" id="PTHR10695:SF46">
    <property type="entry name" value="BIFUNCTIONAL COENZYME A SYNTHASE-RELATED"/>
    <property type="match status" value="1"/>
</dbReference>
<dbReference type="FunFam" id="3.40.50.300:FF:000485">
    <property type="entry name" value="Dephospho-CoA kinase CAB5"/>
    <property type="match status" value="1"/>
</dbReference>
<dbReference type="EC" id="2.7.1.24" evidence="5 6"/>
<dbReference type="InterPro" id="IPR027417">
    <property type="entry name" value="P-loop_NTPase"/>
</dbReference>
<dbReference type="GO" id="GO:0015937">
    <property type="term" value="P:coenzyme A biosynthetic process"/>
    <property type="evidence" value="ECO:0007669"/>
    <property type="project" value="UniProtKB-UniRule"/>
</dbReference>
<dbReference type="Proteomes" id="UP000622860">
    <property type="component" value="Unassembled WGS sequence"/>
</dbReference>
<gene>
    <name evidence="5 7" type="primary">coaE</name>
    <name evidence="7" type="ORF">GCM10011398_01500</name>
</gene>
<keyword evidence="5" id="KW-0963">Cytoplasm</keyword>
<dbReference type="InterPro" id="IPR001977">
    <property type="entry name" value="Depp_CoAkinase"/>
</dbReference>
<keyword evidence="8" id="KW-1185">Reference proteome</keyword>
<dbReference type="SUPFAM" id="SSF52540">
    <property type="entry name" value="P-loop containing nucleoside triphosphate hydrolases"/>
    <property type="match status" value="1"/>
</dbReference>